<dbReference type="EMBL" id="LS974202">
    <property type="protein sequence ID" value="SSC12352.1"/>
    <property type="molecule type" value="Genomic_DNA"/>
</dbReference>
<keyword evidence="1" id="KW-0732">Signal</keyword>
<organism evidence="2 3">
    <name type="scientific">Mesotoga infera</name>
    <dbReference type="NCBI Taxonomy" id="1236046"/>
    <lineage>
        <taxon>Bacteria</taxon>
        <taxon>Thermotogati</taxon>
        <taxon>Thermotogota</taxon>
        <taxon>Thermotogae</taxon>
        <taxon>Kosmotogales</taxon>
        <taxon>Kosmotogaceae</taxon>
        <taxon>Mesotoga</taxon>
    </lineage>
</organism>
<dbReference type="SUPFAM" id="SSF63829">
    <property type="entry name" value="Calcium-dependent phosphotriesterase"/>
    <property type="match status" value="1"/>
</dbReference>
<sequence>MKRYMVVLFAFFAVTVCAGLTLSDQVVVGGDGNDVGNDIVLLADGSVVIAGYTTSSKGTFFSSHGQEDFLIARFDKDLELIWWKAYGGSKRDVAQALTTTRDGGFVLAGLTESSDGDVTGNKGLGDFWVIRVSSTGELEWQKTFGGSGQDYAYDVVETPEGNILVAGYTRSDNGDVIGYDWGEDFWVIELNCDGELLGQWLAGAYRSEDCAKRIAIGDDGSIYVVGYYAFKDCNVSCNYVEEQTSVLKIGSDGIIQWFNQYGGFWYEAGSDLIVASDGNIVVVGEQDAGISMFSSGLGGKDFWIAYISPDGTEISSNNFGGSFSDIARGVVQVGKDEFIVAGYSTSSDKDVVGNHGMADGWIIRVNTAGKILDRLAVGGSKDDAILSFCYGDKKLYFTGYSTSLETGNSVGKDLLVFTVIE</sequence>
<accession>A0A7Z7LE86</accession>
<proteinExistence type="predicted"/>
<dbReference type="PANTHER" id="PTHR42754:SF1">
    <property type="entry name" value="LIPOPROTEIN"/>
    <property type="match status" value="1"/>
</dbReference>
<feature type="chain" id="PRO_5031073987" description="Beta-propeller repeat protein" evidence="1">
    <location>
        <begin position="19"/>
        <end position="421"/>
    </location>
</feature>
<keyword evidence="3" id="KW-1185">Reference proteome</keyword>
<dbReference type="KEGG" id="minf:MESINF_0903"/>
<evidence type="ECO:0000256" key="1">
    <source>
        <dbReference type="SAM" id="SignalP"/>
    </source>
</evidence>
<evidence type="ECO:0000313" key="2">
    <source>
        <dbReference type="EMBL" id="SSC12352.1"/>
    </source>
</evidence>
<gene>
    <name evidence="2" type="ORF">MESINF_0903</name>
</gene>
<protein>
    <recommendedName>
        <fullName evidence="4">Beta-propeller repeat protein</fullName>
    </recommendedName>
</protein>
<evidence type="ECO:0008006" key="4">
    <source>
        <dbReference type="Google" id="ProtNLM"/>
    </source>
</evidence>
<dbReference type="AlphaFoldDB" id="A0A7Z7LE86"/>
<reference evidence="2 3" key="1">
    <citation type="submission" date="2017-01" db="EMBL/GenBank/DDBJ databases">
        <authorList>
            <person name="Erauso G."/>
        </authorList>
    </citation>
    <scope>NUCLEOTIDE SEQUENCE [LARGE SCALE GENOMIC DNA]</scope>
    <source>
        <strain evidence="2">MESINF1</strain>
    </source>
</reference>
<name>A0A7Z7LE86_9BACT</name>
<feature type="signal peptide" evidence="1">
    <location>
        <begin position="1"/>
        <end position="18"/>
    </location>
</feature>
<dbReference type="Proteomes" id="UP000250796">
    <property type="component" value="Chromosome MESINF"/>
</dbReference>
<evidence type="ECO:0000313" key="3">
    <source>
        <dbReference type="Proteomes" id="UP000250796"/>
    </source>
</evidence>
<dbReference type="PANTHER" id="PTHR42754">
    <property type="entry name" value="ENDOGLUCANASE"/>
    <property type="match status" value="1"/>
</dbReference>